<reference evidence="2 3" key="1">
    <citation type="journal article" date="2019" name="Microorganisms">
        <title>Systematic Affiliation and Genome Analysis of Subtercola vilae DB165(T) with Particular Emphasis on Cold Adaptation of an Isolate from a High-Altitude Cold Volcano Lake.</title>
        <authorList>
            <person name="Villalobos A.S."/>
            <person name="Wiese J."/>
            <person name="Imhoff J.F."/>
            <person name="Dorador C."/>
            <person name="Keller A."/>
            <person name="Hentschel U."/>
        </authorList>
    </citation>
    <scope>NUCLEOTIDE SEQUENCE [LARGE SCALE GENOMIC DNA]</scope>
    <source>
        <strain evidence="2 3">DB165</strain>
    </source>
</reference>
<accession>A0A4T2BRT4</accession>
<evidence type="ECO:0000256" key="1">
    <source>
        <dbReference type="SAM" id="MobiDB-lite"/>
    </source>
</evidence>
<keyword evidence="3" id="KW-1185">Reference proteome</keyword>
<dbReference type="EMBL" id="QYRT01000031">
    <property type="protein sequence ID" value="TIH33779.1"/>
    <property type="molecule type" value="Genomic_DNA"/>
</dbReference>
<evidence type="ECO:0000313" key="3">
    <source>
        <dbReference type="Proteomes" id="UP000306192"/>
    </source>
</evidence>
<feature type="region of interest" description="Disordered" evidence="1">
    <location>
        <begin position="1"/>
        <end position="21"/>
    </location>
</feature>
<name>A0A4T2BRT4_9MICO</name>
<organism evidence="2 3">
    <name type="scientific">Subtercola vilae</name>
    <dbReference type="NCBI Taxonomy" id="2056433"/>
    <lineage>
        <taxon>Bacteria</taxon>
        <taxon>Bacillati</taxon>
        <taxon>Actinomycetota</taxon>
        <taxon>Actinomycetes</taxon>
        <taxon>Micrococcales</taxon>
        <taxon>Microbacteriaceae</taxon>
        <taxon>Subtercola</taxon>
    </lineage>
</organism>
<proteinExistence type="predicted"/>
<dbReference type="SUPFAM" id="SSF52540">
    <property type="entry name" value="P-loop containing nucleoside triphosphate hydrolases"/>
    <property type="match status" value="1"/>
</dbReference>
<dbReference type="InterPro" id="IPR027417">
    <property type="entry name" value="P-loop_NTPase"/>
</dbReference>
<comment type="caution">
    <text evidence="2">The sequence shown here is derived from an EMBL/GenBank/DDBJ whole genome shotgun (WGS) entry which is preliminary data.</text>
</comment>
<protein>
    <submittedName>
        <fullName evidence="2">ATP/GTP-binding protein</fullName>
    </submittedName>
</protein>
<sequence>MLAGPERPIPEPQDAASDAPAWDADIRRGYLPPRRGFLAKRGFYAPTAPGAPSTTRQAEILNTAVIAAPTDDEGILVGRDTLSRTPVAHDPITAYNKRIVDSPNVVCMGDVGSGKSSLLKTVYVARPLLLKGRRVCVIDKKAQGEESEYARLCREMGYDTIRLRIGSDSEGSTLNMLDPLLLGGDKGGGRYATLRTVAELSQSGKELTSWEGKALRMAYRYGIRTAERAGRVPVIPDVIEFLGNVDIDEFKDLAPHAKRKMNEAGLTVKFLLDKLVSDELEGLFDRETSKDVRLDGKLTVFDISRLPESGPALTISMMLINVWLLGIMKKHPGWQTNCVVEEGWHLVGGPSGKVIQSNAKLARAHGLSNIVSLHHVSDIPKKDPAIAFIKEAQTVHLYRQGLNDDARMCERLFSLKPGTAKQLQGLPNGRQYLKIGTRPEMLVEHTRSRWEVAMTDTNEALDTQRHQNS</sequence>
<evidence type="ECO:0000313" key="2">
    <source>
        <dbReference type="EMBL" id="TIH33779.1"/>
    </source>
</evidence>
<gene>
    <name evidence="2" type="ORF">D4765_13935</name>
</gene>
<dbReference type="AlphaFoldDB" id="A0A4T2BRT4"/>
<dbReference type="Proteomes" id="UP000306192">
    <property type="component" value="Unassembled WGS sequence"/>
</dbReference>
<dbReference type="Gene3D" id="3.40.50.300">
    <property type="entry name" value="P-loop containing nucleotide triphosphate hydrolases"/>
    <property type="match status" value="2"/>
</dbReference>